<dbReference type="PANTHER" id="PTHR22100">
    <property type="entry name" value="WINGS APART-LIKE PROTEIN HOMOLOG"/>
    <property type="match status" value="1"/>
</dbReference>
<feature type="compositionally biased region" description="Polar residues" evidence="1">
    <location>
        <begin position="255"/>
        <end position="272"/>
    </location>
</feature>
<dbReference type="Proteomes" id="UP001148786">
    <property type="component" value="Unassembled WGS sequence"/>
</dbReference>
<name>A0A9W8KB10_9AGAR</name>
<evidence type="ECO:0008006" key="4">
    <source>
        <dbReference type="Google" id="ProtNLM"/>
    </source>
</evidence>
<feature type="region of interest" description="Disordered" evidence="1">
    <location>
        <begin position="208"/>
        <end position="280"/>
    </location>
</feature>
<evidence type="ECO:0000313" key="3">
    <source>
        <dbReference type="Proteomes" id="UP001148786"/>
    </source>
</evidence>
<feature type="region of interest" description="Disordered" evidence="1">
    <location>
        <begin position="1"/>
        <end position="170"/>
    </location>
</feature>
<comment type="caution">
    <text evidence="2">The sequence shown here is derived from an EMBL/GenBank/DDBJ whole genome shotgun (WGS) entry which is preliminary data.</text>
</comment>
<keyword evidence="3" id="KW-1185">Reference proteome</keyword>
<evidence type="ECO:0000313" key="2">
    <source>
        <dbReference type="EMBL" id="KAJ3514159.1"/>
    </source>
</evidence>
<feature type="compositionally biased region" description="Low complexity" evidence="1">
    <location>
        <begin position="154"/>
        <end position="170"/>
    </location>
</feature>
<evidence type="ECO:0000256" key="1">
    <source>
        <dbReference type="SAM" id="MobiDB-lite"/>
    </source>
</evidence>
<feature type="compositionally biased region" description="Polar residues" evidence="1">
    <location>
        <begin position="1"/>
        <end position="12"/>
    </location>
</feature>
<proteinExistence type="predicted"/>
<feature type="compositionally biased region" description="Polar residues" evidence="1">
    <location>
        <begin position="729"/>
        <end position="741"/>
    </location>
</feature>
<feature type="compositionally biased region" description="Basic residues" evidence="1">
    <location>
        <begin position="14"/>
        <end position="23"/>
    </location>
</feature>
<gene>
    <name evidence="2" type="ORF">NLJ89_g2533</name>
</gene>
<dbReference type="PANTHER" id="PTHR22100:SF13">
    <property type="entry name" value="WINGS APART-LIKE PROTEIN HOMOLOG"/>
    <property type="match status" value="1"/>
</dbReference>
<dbReference type="AlphaFoldDB" id="A0A9W8KB10"/>
<protein>
    <recommendedName>
        <fullName evidence="4">Wings apart-like protein C-terminal domain-containing protein</fullName>
    </recommendedName>
</protein>
<reference evidence="2" key="1">
    <citation type="submission" date="2022-07" db="EMBL/GenBank/DDBJ databases">
        <title>Genome Sequence of Agrocybe chaxingu.</title>
        <authorList>
            <person name="Buettner E."/>
        </authorList>
    </citation>
    <scope>NUCLEOTIDE SEQUENCE</scope>
    <source>
        <strain evidence="2">MP-N11</strain>
    </source>
</reference>
<dbReference type="InterPro" id="IPR039874">
    <property type="entry name" value="WAPL"/>
</dbReference>
<dbReference type="OrthoDB" id="78088at2759"/>
<feature type="compositionally biased region" description="Polar residues" evidence="1">
    <location>
        <begin position="137"/>
        <end position="148"/>
    </location>
</feature>
<organism evidence="2 3">
    <name type="scientific">Agrocybe chaxingu</name>
    <dbReference type="NCBI Taxonomy" id="84603"/>
    <lineage>
        <taxon>Eukaryota</taxon>
        <taxon>Fungi</taxon>
        <taxon>Dikarya</taxon>
        <taxon>Basidiomycota</taxon>
        <taxon>Agaricomycotina</taxon>
        <taxon>Agaricomycetes</taxon>
        <taxon>Agaricomycetidae</taxon>
        <taxon>Agaricales</taxon>
        <taxon>Agaricineae</taxon>
        <taxon>Strophariaceae</taxon>
        <taxon>Agrocybe</taxon>
    </lineage>
</organism>
<feature type="region of interest" description="Disordered" evidence="1">
    <location>
        <begin position="729"/>
        <end position="749"/>
    </location>
</feature>
<feature type="compositionally biased region" description="Polar residues" evidence="1">
    <location>
        <begin position="89"/>
        <end position="106"/>
    </location>
</feature>
<accession>A0A9W8KB10</accession>
<dbReference type="EMBL" id="JANKHO010000159">
    <property type="protein sequence ID" value="KAJ3514159.1"/>
    <property type="molecule type" value="Genomic_DNA"/>
</dbReference>
<feature type="compositionally biased region" description="Low complexity" evidence="1">
    <location>
        <begin position="208"/>
        <end position="218"/>
    </location>
</feature>
<sequence>MPNTQLTPSNLRTYGKRSATKRKQATDSDAAPSLTKRRKGPSEPPARPSPVRNEDNHGCITDAEDSPPRKPKVRATSSSSRNPAVRTCTPPTQLTPVEPTKSTRNISRIFDSVSPARSPSGTPTKLAKRMLGRSKTESSIESQSTTHETTLDRAPSLPAIPSSPSRLASSSMSVLKPIAPILPLLASTSKRTATKTYAGQFRSFLVALPPSSSSNPLSQGVGDEDGLDTRESYSSLRSRWGVDNSEDDPEPYLSPSPSKSSMTGTPNVSPSRLSKGKSKTSFGPIHALDITNKLCDVEFTRKAKAADFFSRTWDVFLEAGAGKGEDKVLDILLVFFVALVARDPTSLAELAERPSAIPLSPSSSSNHKSGTEDNSLIGILFHIVNTMISCVDPLLLATNQSDDATFKKAGFDKKDRIFLSGVHKTIRTKSGLCPEEAPISTSLLFSYILQALPPPLIPQKHLPILLKSLQQSISSTPSTTLSSSLALKWAETVESLLYESVYHHLRLLDAYLLGQWGLSSSSESSQDLQSQSEDGEAEKSLIDAEIGKARDTWLAEDLITLGVCVGLKGIDDDPDAFSIQKCLDMALRVLVSLTHSNKAWSRQVLRCEYTMGLLMRTVHSAGRELHHSRMAIKQENAVKIEPAEDALEETSGVQEHVDSQALDTLCLALGLLTNLVQEIDEAKKVVRETRLNPSCTLKKRACARQCTCTPSSTGLAVLIDLYSSQQTQNDTLPPTSLSGDSLTPEAQHEAESSFLRGHLSVLFGLLMINSAENQTAILSGLPAPSSGTMTMTDKAARRVKLARLVEQAKDFVAFYTVVSRRLGDGEKESRVAKNVVSFLEGLRDAS</sequence>
<dbReference type="InterPro" id="IPR011989">
    <property type="entry name" value="ARM-like"/>
</dbReference>
<dbReference type="Gene3D" id="1.25.10.10">
    <property type="entry name" value="Leucine-rich Repeat Variant"/>
    <property type="match status" value="2"/>
</dbReference>